<dbReference type="EMBL" id="LMXB01000121">
    <property type="protein sequence ID" value="KUO15147.1"/>
    <property type="molecule type" value="Genomic_DNA"/>
</dbReference>
<evidence type="ECO:0000313" key="3">
    <source>
        <dbReference type="Proteomes" id="UP000053260"/>
    </source>
</evidence>
<name>A0A101UQV3_9ACTN</name>
<dbReference type="Proteomes" id="UP000053260">
    <property type="component" value="Unassembled WGS sequence"/>
</dbReference>
<feature type="compositionally biased region" description="Low complexity" evidence="1">
    <location>
        <begin position="17"/>
        <end position="36"/>
    </location>
</feature>
<evidence type="ECO:0000313" key="2">
    <source>
        <dbReference type="EMBL" id="KUO15147.1"/>
    </source>
</evidence>
<keyword evidence="3" id="KW-1185">Reference proteome</keyword>
<dbReference type="AlphaFoldDB" id="A0A101UQV3"/>
<organism evidence="2 3">
    <name type="scientific">Streptomyces dysideae</name>
    <dbReference type="NCBI Taxonomy" id="909626"/>
    <lineage>
        <taxon>Bacteria</taxon>
        <taxon>Bacillati</taxon>
        <taxon>Actinomycetota</taxon>
        <taxon>Actinomycetes</taxon>
        <taxon>Kitasatosporales</taxon>
        <taxon>Streptomycetaceae</taxon>
        <taxon>Streptomyces</taxon>
    </lineage>
</organism>
<sequence>MAHTALPDGAASAFVPLGAFRPRPGRRGSAPGATPGCPRQAFREQVPGLLERYQRRTPRLAGQLGYAVKESARRAGARLSRYLVAAVALDRAADSDAAAAAPAARTAGYSASTASALEEYAMHGRAGSTLLRHRILFHKSPHLVTTDYGT</sequence>
<accession>A0A101UQV3</accession>
<protein>
    <submittedName>
        <fullName evidence="2">Uncharacterized protein</fullName>
    </submittedName>
</protein>
<gene>
    <name evidence="2" type="ORF">AQJ91_42940</name>
</gene>
<proteinExistence type="predicted"/>
<reference evidence="2 3" key="1">
    <citation type="submission" date="2015-10" db="EMBL/GenBank/DDBJ databases">
        <title>Draft genome sequence of Streptomyces sp. RV15, isolated from a marine sponge.</title>
        <authorList>
            <person name="Ruckert C."/>
            <person name="Abdelmohsen U.R."/>
            <person name="Winkler A."/>
            <person name="Hentschel U."/>
            <person name="Kalinowski J."/>
            <person name="Kampfer P."/>
            <person name="Glaeser S."/>
        </authorList>
    </citation>
    <scope>NUCLEOTIDE SEQUENCE [LARGE SCALE GENOMIC DNA]</scope>
    <source>
        <strain evidence="2 3">RV15</strain>
    </source>
</reference>
<feature type="region of interest" description="Disordered" evidence="1">
    <location>
        <begin position="17"/>
        <end position="40"/>
    </location>
</feature>
<evidence type="ECO:0000256" key="1">
    <source>
        <dbReference type="SAM" id="MobiDB-lite"/>
    </source>
</evidence>
<comment type="caution">
    <text evidence="2">The sequence shown here is derived from an EMBL/GenBank/DDBJ whole genome shotgun (WGS) entry which is preliminary data.</text>
</comment>